<dbReference type="Gene3D" id="3.55.50.30">
    <property type="match status" value="1"/>
</dbReference>
<dbReference type="GO" id="GO:0016989">
    <property type="term" value="F:sigma factor antagonist activity"/>
    <property type="evidence" value="ECO:0007669"/>
    <property type="project" value="TreeGrafter"/>
</dbReference>
<keyword evidence="1" id="KW-0472">Membrane</keyword>
<feature type="domain" description="Protein FecR C-terminal" evidence="3">
    <location>
        <begin position="258"/>
        <end position="321"/>
    </location>
</feature>
<gene>
    <name evidence="4" type="ORF">TH53_13910</name>
</gene>
<dbReference type="PIRSF" id="PIRSF018266">
    <property type="entry name" value="FecR"/>
    <property type="match status" value="1"/>
</dbReference>
<dbReference type="Pfam" id="PF16344">
    <property type="entry name" value="FecR_C"/>
    <property type="match status" value="1"/>
</dbReference>
<dbReference type="PANTHER" id="PTHR30273">
    <property type="entry name" value="PERIPLASMIC SIGNAL SENSOR AND SIGMA FACTOR ACTIVATOR FECR-RELATED"/>
    <property type="match status" value="1"/>
</dbReference>
<evidence type="ECO:0000313" key="5">
    <source>
        <dbReference type="Proteomes" id="UP000032049"/>
    </source>
</evidence>
<comment type="caution">
    <text evidence="4">The sequence shown here is derived from an EMBL/GenBank/DDBJ whole genome shotgun (WGS) entry which is preliminary data.</text>
</comment>
<sequence>MSTNINMNDDVLVKYLLSEADPGEIAAVEAWLNTNTGNKKYYNEMKLIWEDSLRLAGKSEGDESGTWSKIEDRLNFNAAPVASSKPLMNSYWLRLAASIVLVCGIGWFAINYFKSPAVMNVETKEQVLTQLLPDGSQVTLNKNSLISYASRFTGTTRPVKLQGEAFFKVTPNADKPFIISVNDITVRVIGTSFNVKSRNGKTVIVVETGLVRISKYQSSIELHPGERVTIDQNQKTLVKENNQSKLYNYYRSKQLECENTTLQELVDALNEIYQANIVISNPALRSKQINANFKNQSLDEILHVISLTVNVQVQRKNEQILLN</sequence>
<dbReference type="EMBL" id="JXRA01000058">
    <property type="protein sequence ID" value="KIO76638.1"/>
    <property type="molecule type" value="Genomic_DNA"/>
</dbReference>
<keyword evidence="1" id="KW-0812">Transmembrane</keyword>
<dbReference type="Proteomes" id="UP000032049">
    <property type="component" value="Unassembled WGS sequence"/>
</dbReference>
<feature type="domain" description="FecR protein" evidence="2">
    <location>
        <begin position="122"/>
        <end position="212"/>
    </location>
</feature>
<evidence type="ECO:0000259" key="2">
    <source>
        <dbReference type="Pfam" id="PF04773"/>
    </source>
</evidence>
<dbReference type="RefSeq" id="WP_041882816.1">
    <property type="nucleotide sequence ID" value="NZ_CP157278.1"/>
</dbReference>
<dbReference type="AlphaFoldDB" id="A0A0D0F4T5"/>
<dbReference type="Pfam" id="PF04773">
    <property type="entry name" value="FecR"/>
    <property type="match status" value="1"/>
</dbReference>
<protein>
    <recommendedName>
        <fullName evidence="6">FecR protein</fullName>
    </recommendedName>
</protein>
<evidence type="ECO:0000256" key="1">
    <source>
        <dbReference type="SAM" id="Phobius"/>
    </source>
</evidence>
<evidence type="ECO:0000259" key="3">
    <source>
        <dbReference type="Pfam" id="PF16344"/>
    </source>
</evidence>
<dbReference type="InterPro" id="IPR012373">
    <property type="entry name" value="Ferrdict_sens_TM"/>
</dbReference>
<evidence type="ECO:0000313" key="4">
    <source>
        <dbReference type="EMBL" id="KIO76638.1"/>
    </source>
</evidence>
<accession>A0A0D0F4T5</accession>
<proteinExistence type="predicted"/>
<dbReference type="STRING" id="1503925.TH53_13910"/>
<evidence type="ECO:0008006" key="6">
    <source>
        <dbReference type="Google" id="ProtNLM"/>
    </source>
</evidence>
<keyword evidence="5" id="KW-1185">Reference proteome</keyword>
<name>A0A0D0F4T5_9SPHI</name>
<dbReference type="Gene3D" id="2.60.120.1440">
    <property type="match status" value="1"/>
</dbReference>
<organism evidence="4 5">
    <name type="scientific">Pedobacter lusitanus</name>
    <dbReference type="NCBI Taxonomy" id="1503925"/>
    <lineage>
        <taxon>Bacteria</taxon>
        <taxon>Pseudomonadati</taxon>
        <taxon>Bacteroidota</taxon>
        <taxon>Sphingobacteriia</taxon>
        <taxon>Sphingobacteriales</taxon>
        <taxon>Sphingobacteriaceae</taxon>
        <taxon>Pedobacter</taxon>
    </lineage>
</organism>
<keyword evidence="1" id="KW-1133">Transmembrane helix</keyword>
<dbReference type="PANTHER" id="PTHR30273:SF2">
    <property type="entry name" value="PROTEIN FECR"/>
    <property type="match status" value="1"/>
</dbReference>
<feature type="transmembrane region" description="Helical" evidence="1">
    <location>
        <begin position="91"/>
        <end position="110"/>
    </location>
</feature>
<dbReference type="InterPro" id="IPR006860">
    <property type="entry name" value="FecR"/>
</dbReference>
<reference evidence="4 5" key="1">
    <citation type="submission" date="2015-01" db="EMBL/GenBank/DDBJ databases">
        <title>Draft genome sequence of Pedobacter sp. NL19 isolated from sludge of an effluent treatment pond in an abandoned uranium mine.</title>
        <authorList>
            <person name="Santos T."/>
            <person name="Caetano T."/>
            <person name="Covas C."/>
            <person name="Cruz A."/>
            <person name="Mendo S."/>
        </authorList>
    </citation>
    <scope>NUCLEOTIDE SEQUENCE [LARGE SCALE GENOMIC DNA]</scope>
    <source>
        <strain evidence="4 5">NL19</strain>
    </source>
</reference>
<dbReference type="OrthoDB" id="1452822at2"/>
<dbReference type="InterPro" id="IPR032508">
    <property type="entry name" value="FecR_C"/>
</dbReference>